<proteinExistence type="predicted"/>
<dbReference type="VEuPathDB" id="GiardiaDB:SS50377_22463"/>
<dbReference type="AlphaFoldDB" id="V6LEC3"/>
<reference evidence="1" key="1">
    <citation type="journal article" date="2014" name="PLoS Genet.">
        <title>The Genome of Spironucleus salmonicida Highlights a Fish Pathogen Adapted to Fluctuating Environments.</title>
        <authorList>
            <person name="Xu F."/>
            <person name="Jerlstrom-Hultqvist J."/>
            <person name="Einarsson E."/>
            <person name="Astvaldsson A."/>
            <person name="Svard S.G."/>
            <person name="Andersson J.O."/>
        </authorList>
    </citation>
    <scope>NUCLEOTIDE SEQUENCE</scope>
</reference>
<name>V6LEC3_9EUKA</name>
<accession>V6LEC3</accession>
<dbReference type="EMBL" id="KI546166">
    <property type="protein sequence ID" value="EST42046.1"/>
    <property type="molecule type" value="Genomic_DNA"/>
</dbReference>
<sequence>MNPFSQKVQFSQQPEVQFRSINKNQDQVQLEPFINQMQTLNIKFEQQNQKQETVFNIIMQQIQYQSEILEKAEVRISKLSKHLEKRVAIIESDIQAMKIKKVKLICLSYIINIIKIIKMTVNVYNQSGLSLNDYLVQQALQKNQLGSTWSLPQNNVVQQQPQQQQSIFGQNQNPQQKQIFGPSQGNFQTTQQQSQIQQPIIDPFLASNPQFQERLLIFPKEIKNDNVNYSELLGNQQKSISSSVPTLNINVKQLVKSPVIALQPQKQENYIEFPNFSYKLRFEIEAFANNYDILEITETFAKYK</sequence>
<gene>
    <name evidence="1" type="ORF">SS50377_18353</name>
</gene>
<evidence type="ECO:0000313" key="1">
    <source>
        <dbReference type="EMBL" id="EST42046.1"/>
    </source>
</evidence>
<protein>
    <submittedName>
        <fullName evidence="1">Uncharacterized protein</fullName>
    </submittedName>
</protein>
<organism evidence="1">
    <name type="scientific">Spironucleus salmonicida</name>
    <dbReference type="NCBI Taxonomy" id="348837"/>
    <lineage>
        <taxon>Eukaryota</taxon>
        <taxon>Metamonada</taxon>
        <taxon>Diplomonadida</taxon>
        <taxon>Hexamitidae</taxon>
        <taxon>Hexamitinae</taxon>
        <taxon>Spironucleus</taxon>
    </lineage>
</organism>